<reference evidence="2 3" key="1">
    <citation type="submission" date="2019-01" db="EMBL/GenBank/DDBJ databases">
        <title>Sequencing of cultivated peanut Arachis hypogaea provides insights into genome evolution and oil improvement.</title>
        <authorList>
            <person name="Chen X."/>
        </authorList>
    </citation>
    <scope>NUCLEOTIDE SEQUENCE [LARGE SCALE GENOMIC DNA]</scope>
    <source>
        <strain evidence="3">cv. Fuhuasheng</strain>
        <tissue evidence="2">Leaves</tissue>
    </source>
</reference>
<dbReference type="AlphaFoldDB" id="A0A445DXA0"/>
<name>A0A445DXA0_ARAHY</name>
<gene>
    <name evidence="2" type="ORF">Ahy_A03g014240</name>
</gene>
<comment type="caution">
    <text evidence="2">The sequence shown here is derived from an EMBL/GenBank/DDBJ whole genome shotgun (WGS) entry which is preliminary data.</text>
</comment>
<sequence length="64" mass="7305">MSKFTRYQLFREMNPIIHLVPFISPPLPAGSYSTRHSDSPAPMLSTKTEADVDLQDVSKQRKRS</sequence>
<dbReference type="Proteomes" id="UP000289738">
    <property type="component" value="Chromosome A03"/>
</dbReference>
<feature type="region of interest" description="Disordered" evidence="1">
    <location>
        <begin position="29"/>
        <end position="64"/>
    </location>
</feature>
<protein>
    <submittedName>
        <fullName evidence="2">Uncharacterized protein</fullName>
    </submittedName>
</protein>
<proteinExistence type="predicted"/>
<evidence type="ECO:0000313" key="3">
    <source>
        <dbReference type="Proteomes" id="UP000289738"/>
    </source>
</evidence>
<evidence type="ECO:0000313" key="2">
    <source>
        <dbReference type="EMBL" id="RYR67806.1"/>
    </source>
</evidence>
<keyword evidence="3" id="KW-1185">Reference proteome</keyword>
<dbReference type="EMBL" id="SDMP01000003">
    <property type="protein sequence ID" value="RYR67806.1"/>
    <property type="molecule type" value="Genomic_DNA"/>
</dbReference>
<evidence type="ECO:0000256" key="1">
    <source>
        <dbReference type="SAM" id="MobiDB-lite"/>
    </source>
</evidence>
<organism evidence="2 3">
    <name type="scientific">Arachis hypogaea</name>
    <name type="common">Peanut</name>
    <dbReference type="NCBI Taxonomy" id="3818"/>
    <lineage>
        <taxon>Eukaryota</taxon>
        <taxon>Viridiplantae</taxon>
        <taxon>Streptophyta</taxon>
        <taxon>Embryophyta</taxon>
        <taxon>Tracheophyta</taxon>
        <taxon>Spermatophyta</taxon>
        <taxon>Magnoliopsida</taxon>
        <taxon>eudicotyledons</taxon>
        <taxon>Gunneridae</taxon>
        <taxon>Pentapetalae</taxon>
        <taxon>rosids</taxon>
        <taxon>fabids</taxon>
        <taxon>Fabales</taxon>
        <taxon>Fabaceae</taxon>
        <taxon>Papilionoideae</taxon>
        <taxon>50 kb inversion clade</taxon>
        <taxon>dalbergioids sensu lato</taxon>
        <taxon>Dalbergieae</taxon>
        <taxon>Pterocarpus clade</taxon>
        <taxon>Arachis</taxon>
    </lineage>
</organism>
<accession>A0A445DXA0</accession>